<comment type="caution">
    <text evidence="2">The sequence shown here is derived from an EMBL/GenBank/DDBJ whole genome shotgun (WGS) entry which is preliminary data.</text>
</comment>
<protein>
    <recommendedName>
        <fullName evidence="1">Tc1-like transposase DDE domain-containing protein</fullName>
    </recommendedName>
</protein>
<dbReference type="InterPro" id="IPR038717">
    <property type="entry name" value="Tc1-like_DDE_dom"/>
</dbReference>
<reference evidence="2 3" key="2">
    <citation type="submission" date="2018-03" db="EMBL/GenBank/DDBJ databases">
        <title>The ancient ancestry and fast evolution of plastids.</title>
        <authorList>
            <person name="Moore K.R."/>
            <person name="Magnabosco C."/>
            <person name="Momper L."/>
            <person name="Gold D.A."/>
            <person name="Bosak T."/>
            <person name="Fournier G.P."/>
        </authorList>
    </citation>
    <scope>NUCLEOTIDE SEQUENCE [LARGE SCALE GENOMIC DNA]</scope>
    <source>
        <strain evidence="2 3">CCAP 1448/3</strain>
    </source>
</reference>
<reference evidence="2 3" key="1">
    <citation type="submission" date="2018-02" db="EMBL/GenBank/DDBJ databases">
        <authorList>
            <person name="Cohen D.B."/>
            <person name="Kent A.D."/>
        </authorList>
    </citation>
    <scope>NUCLEOTIDE SEQUENCE [LARGE SCALE GENOMIC DNA]</scope>
    <source>
        <strain evidence="2 3">CCAP 1448/3</strain>
    </source>
</reference>
<dbReference type="EMBL" id="PVWJ01000025">
    <property type="protein sequence ID" value="PSB03751.1"/>
    <property type="molecule type" value="Genomic_DNA"/>
</dbReference>
<proteinExistence type="predicted"/>
<dbReference type="OrthoDB" id="427021at2"/>
<gene>
    <name evidence="2" type="ORF">C7B64_06990</name>
</gene>
<accession>A0A2T1C663</accession>
<dbReference type="Gene3D" id="3.30.420.10">
    <property type="entry name" value="Ribonuclease H-like superfamily/Ribonuclease H"/>
    <property type="match status" value="1"/>
</dbReference>
<sequence length="41" mass="4736">MVYLPPYSADFNPIENCWSKVKEFLRSKAVPTYEALDDAIN</sequence>
<evidence type="ECO:0000313" key="3">
    <source>
        <dbReference type="Proteomes" id="UP000238762"/>
    </source>
</evidence>
<name>A0A2T1C663_9CYAN</name>
<dbReference type="InterPro" id="IPR036397">
    <property type="entry name" value="RNaseH_sf"/>
</dbReference>
<organism evidence="2 3">
    <name type="scientific">Merismopedia glauca CCAP 1448/3</name>
    <dbReference type="NCBI Taxonomy" id="1296344"/>
    <lineage>
        <taxon>Bacteria</taxon>
        <taxon>Bacillati</taxon>
        <taxon>Cyanobacteriota</taxon>
        <taxon>Cyanophyceae</taxon>
        <taxon>Synechococcales</taxon>
        <taxon>Merismopediaceae</taxon>
        <taxon>Merismopedia</taxon>
    </lineage>
</organism>
<dbReference type="Proteomes" id="UP000238762">
    <property type="component" value="Unassembled WGS sequence"/>
</dbReference>
<evidence type="ECO:0000313" key="2">
    <source>
        <dbReference type="EMBL" id="PSB03751.1"/>
    </source>
</evidence>
<dbReference type="Pfam" id="PF13358">
    <property type="entry name" value="DDE_3"/>
    <property type="match status" value="1"/>
</dbReference>
<feature type="domain" description="Tc1-like transposase DDE" evidence="1">
    <location>
        <begin position="2"/>
        <end position="36"/>
    </location>
</feature>
<dbReference type="AlphaFoldDB" id="A0A2T1C663"/>
<keyword evidence="3" id="KW-1185">Reference proteome</keyword>
<evidence type="ECO:0000259" key="1">
    <source>
        <dbReference type="Pfam" id="PF13358"/>
    </source>
</evidence>
<dbReference type="GO" id="GO:0003676">
    <property type="term" value="F:nucleic acid binding"/>
    <property type="evidence" value="ECO:0007669"/>
    <property type="project" value="InterPro"/>
</dbReference>